<proteinExistence type="predicted"/>
<sequence>MRKNLQVKTPGKGLELNRSKDRVSKSEKLDVWLQGDLTGEVCGADSHGKIRIDKDKQADSDRIRLESLLVATSLTFKGHSPGCWKGGQYPPMRRGTLIIGVRKANSFRKDTEVLKGVQRAMELVKALENKSCEERLKEMGLFSLEKRKLSGDLITFYNYLKGVDDGIKANHGAANKDLALQEHFVLELSLAFITPE</sequence>
<evidence type="ECO:0008006" key="4">
    <source>
        <dbReference type="Google" id="ProtNLM"/>
    </source>
</evidence>
<reference evidence="3" key="2">
    <citation type="submission" date="2017-12" db="EMBL/GenBank/DDBJ databases">
        <title>Genome sequence of the Bar-tailed Godwit (Limosa lapponica baueri).</title>
        <authorList>
            <person name="Lima N.C.B."/>
            <person name="Parody-Merino A.M."/>
            <person name="Battley P.F."/>
            <person name="Fidler A.E."/>
            <person name="Prosdocimi F."/>
        </authorList>
    </citation>
    <scope>NUCLEOTIDE SEQUENCE [LARGE SCALE GENOMIC DNA]</scope>
</reference>
<evidence type="ECO:0000313" key="2">
    <source>
        <dbReference type="EMBL" id="PKU40818.1"/>
    </source>
</evidence>
<dbReference type="EMBL" id="KZ506202">
    <property type="protein sequence ID" value="PKU40818.1"/>
    <property type="molecule type" value="Genomic_DNA"/>
</dbReference>
<gene>
    <name evidence="2" type="ORF">llap_8874</name>
</gene>
<accession>A0A2I0U404</accession>
<evidence type="ECO:0000313" key="3">
    <source>
        <dbReference type="Proteomes" id="UP000233556"/>
    </source>
</evidence>
<evidence type="ECO:0000256" key="1">
    <source>
        <dbReference type="SAM" id="MobiDB-lite"/>
    </source>
</evidence>
<dbReference type="OrthoDB" id="419189at2759"/>
<organism evidence="2 3">
    <name type="scientific">Limosa lapponica baueri</name>
    <dbReference type="NCBI Taxonomy" id="1758121"/>
    <lineage>
        <taxon>Eukaryota</taxon>
        <taxon>Metazoa</taxon>
        <taxon>Chordata</taxon>
        <taxon>Craniata</taxon>
        <taxon>Vertebrata</taxon>
        <taxon>Euteleostomi</taxon>
        <taxon>Archelosauria</taxon>
        <taxon>Archosauria</taxon>
        <taxon>Dinosauria</taxon>
        <taxon>Saurischia</taxon>
        <taxon>Theropoda</taxon>
        <taxon>Coelurosauria</taxon>
        <taxon>Aves</taxon>
        <taxon>Neognathae</taxon>
        <taxon>Neoaves</taxon>
        <taxon>Charadriiformes</taxon>
        <taxon>Scolopacidae</taxon>
        <taxon>Limosa</taxon>
    </lineage>
</organism>
<keyword evidence="3" id="KW-1185">Reference proteome</keyword>
<name>A0A2I0U404_LIMLA</name>
<reference evidence="3" key="1">
    <citation type="submission" date="2017-11" db="EMBL/GenBank/DDBJ databases">
        <authorList>
            <person name="Lima N.C."/>
            <person name="Parody-Merino A.M."/>
            <person name="Battley P.F."/>
            <person name="Fidler A.E."/>
            <person name="Prosdocimi F."/>
        </authorList>
    </citation>
    <scope>NUCLEOTIDE SEQUENCE [LARGE SCALE GENOMIC DNA]</scope>
</reference>
<dbReference type="AlphaFoldDB" id="A0A2I0U404"/>
<dbReference type="Proteomes" id="UP000233556">
    <property type="component" value="Unassembled WGS sequence"/>
</dbReference>
<feature type="region of interest" description="Disordered" evidence="1">
    <location>
        <begin position="1"/>
        <end position="21"/>
    </location>
</feature>
<protein>
    <recommendedName>
        <fullName evidence="4">Rna-directed dna polymerase from mobile element jockey-like</fullName>
    </recommendedName>
</protein>